<dbReference type="InterPro" id="IPR007947">
    <property type="entry name" value="CD164_MGC24"/>
</dbReference>
<reference evidence="11" key="2">
    <citation type="submission" date="2025-08" db="UniProtKB">
        <authorList>
            <consortium name="Ensembl"/>
        </authorList>
    </citation>
    <scope>IDENTIFICATION</scope>
</reference>
<feature type="compositionally biased region" description="Low complexity" evidence="8">
    <location>
        <begin position="91"/>
        <end position="118"/>
    </location>
</feature>
<evidence type="ECO:0000313" key="12">
    <source>
        <dbReference type="Proteomes" id="UP000007648"/>
    </source>
</evidence>
<feature type="compositionally biased region" description="Polar residues" evidence="8">
    <location>
        <begin position="68"/>
        <end position="90"/>
    </location>
</feature>
<comment type="similarity">
    <text evidence="2">Belongs to the CD164 family.</text>
</comment>
<evidence type="ECO:0000256" key="8">
    <source>
        <dbReference type="SAM" id="MobiDB-lite"/>
    </source>
</evidence>
<organism evidence="11 12">
    <name type="scientific">Sarcophilus harrisii</name>
    <name type="common">Tasmanian devil</name>
    <name type="synonym">Sarcophilus laniarius</name>
    <dbReference type="NCBI Taxonomy" id="9305"/>
    <lineage>
        <taxon>Eukaryota</taxon>
        <taxon>Metazoa</taxon>
        <taxon>Chordata</taxon>
        <taxon>Craniata</taxon>
        <taxon>Vertebrata</taxon>
        <taxon>Euteleostomi</taxon>
        <taxon>Mammalia</taxon>
        <taxon>Metatheria</taxon>
        <taxon>Dasyuromorphia</taxon>
        <taxon>Dasyuridae</taxon>
        <taxon>Sarcophilus</taxon>
    </lineage>
</organism>
<dbReference type="PANTHER" id="PTHR11337">
    <property type="entry name" value="MUCIN/PORIMIN"/>
    <property type="match status" value="1"/>
</dbReference>
<keyword evidence="4 10" id="KW-0732">Signal</keyword>
<feature type="signal peptide" evidence="10">
    <location>
        <begin position="1"/>
        <end position="31"/>
    </location>
</feature>
<proteinExistence type="inferred from homology"/>
<dbReference type="Pfam" id="PF05283">
    <property type="entry name" value="MGC-24"/>
    <property type="match status" value="1"/>
</dbReference>
<evidence type="ECO:0000256" key="5">
    <source>
        <dbReference type="ARBA" id="ARBA00022989"/>
    </source>
</evidence>
<evidence type="ECO:0000256" key="10">
    <source>
        <dbReference type="SAM" id="SignalP"/>
    </source>
</evidence>
<keyword evidence="12" id="KW-1185">Reference proteome</keyword>
<evidence type="ECO:0000313" key="11">
    <source>
        <dbReference type="Ensembl" id="ENSSHAP00000043769.1"/>
    </source>
</evidence>
<reference evidence="11 12" key="1">
    <citation type="journal article" date="2011" name="Proc. Natl. Acad. Sci. U.S.A.">
        <title>Genetic diversity and population structure of the endangered marsupial Sarcophilus harrisii (Tasmanian devil).</title>
        <authorList>
            <person name="Miller W."/>
            <person name="Hayes V.M."/>
            <person name="Ratan A."/>
            <person name="Petersen D.C."/>
            <person name="Wittekindt N.E."/>
            <person name="Miller J."/>
            <person name="Walenz B."/>
            <person name="Knight J."/>
            <person name="Qi J."/>
            <person name="Zhao F."/>
            <person name="Wang Q."/>
            <person name="Bedoya-Reina O.C."/>
            <person name="Katiyar N."/>
            <person name="Tomsho L.P."/>
            <person name="Kasson L.M."/>
            <person name="Hardie R.A."/>
            <person name="Woodbridge P."/>
            <person name="Tindall E.A."/>
            <person name="Bertelsen M.F."/>
            <person name="Dixon D."/>
            <person name="Pyecroft S."/>
            <person name="Helgen K.M."/>
            <person name="Lesk A.M."/>
            <person name="Pringle T.H."/>
            <person name="Patterson N."/>
            <person name="Zhang Y."/>
            <person name="Kreiss A."/>
            <person name="Woods G.M."/>
            <person name="Jones M.E."/>
            <person name="Schuster S.C."/>
        </authorList>
    </citation>
    <scope>NUCLEOTIDE SEQUENCE [LARGE SCALE GENOMIC DNA]</scope>
</reference>
<keyword evidence="6 9" id="KW-0472">Membrane</keyword>
<evidence type="ECO:0000256" key="7">
    <source>
        <dbReference type="ARBA" id="ARBA00023180"/>
    </source>
</evidence>
<dbReference type="AlphaFoldDB" id="A0A7N4PXJ4"/>
<evidence type="ECO:0008006" key="13">
    <source>
        <dbReference type="Google" id="ProtNLM"/>
    </source>
</evidence>
<dbReference type="PANTHER" id="PTHR11337:SF14">
    <property type="entry name" value="PORIMIN"/>
    <property type="match status" value="1"/>
</dbReference>
<keyword evidence="7" id="KW-0325">Glycoprotein</keyword>
<dbReference type="Proteomes" id="UP000007648">
    <property type="component" value="Unassembled WGS sequence"/>
</dbReference>
<evidence type="ECO:0000256" key="1">
    <source>
        <dbReference type="ARBA" id="ARBA00004479"/>
    </source>
</evidence>
<comment type="subcellular location">
    <subcellularLocation>
        <location evidence="1">Membrane</location>
        <topology evidence="1">Single-pass type I membrane protein</topology>
    </subcellularLocation>
</comment>
<dbReference type="GO" id="GO:0016020">
    <property type="term" value="C:membrane"/>
    <property type="evidence" value="ECO:0007669"/>
    <property type="project" value="UniProtKB-SubCell"/>
</dbReference>
<evidence type="ECO:0000256" key="4">
    <source>
        <dbReference type="ARBA" id="ARBA00022729"/>
    </source>
</evidence>
<feature type="transmembrane region" description="Helical" evidence="9">
    <location>
        <begin position="145"/>
        <end position="166"/>
    </location>
</feature>
<keyword evidence="5 9" id="KW-1133">Transmembrane helix</keyword>
<dbReference type="Ensembl" id="ENSSHAT00000048878.1">
    <property type="protein sequence ID" value="ENSSHAP00000043769.1"/>
    <property type="gene ID" value="ENSSHAG00000031693.1"/>
</dbReference>
<keyword evidence="3 9" id="KW-0812">Transmembrane</keyword>
<dbReference type="GeneTree" id="ENSGT00530000063929"/>
<feature type="region of interest" description="Disordered" evidence="8">
    <location>
        <begin position="50"/>
        <end position="118"/>
    </location>
</feature>
<dbReference type="GO" id="GO:0031410">
    <property type="term" value="C:cytoplasmic vesicle"/>
    <property type="evidence" value="ECO:0007669"/>
    <property type="project" value="TreeGrafter"/>
</dbReference>
<evidence type="ECO:0000256" key="9">
    <source>
        <dbReference type="SAM" id="Phobius"/>
    </source>
</evidence>
<name>A0A7N4PXJ4_SARHA</name>
<evidence type="ECO:0000256" key="2">
    <source>
        <dbReference type="ARBA" id="ARBA00005341"/>
    </source>
</evidence>
<sequence length="186" mass="19739">MMEFSNEMSTRFPNSFLITFFCFLLMKGTNQTENGNTANDTMGQLNLTSSTFKPVTVPPPAKTLAPANKTTEAPQVTTRSSTPVTNSTAIPSTTTRSAPQTTTAHSASKSSASTTSNSTVTTTAALTTATANINAQISKGSKFDIGSFVGGIVLTLGVLSILYIGCKTYYSRGIRYRTIDEHDAII</sequence>
<reference evidence="11" key="3">
    <citation type="submission" date="2025-09" db="UniProtKB">
        <authorList>
            <consortium name="Ensembl"/>
        </authorList>
    </citation>
    <scope>IDENTIFICATION</scope>
</reference>
<evidence type="ECO:0000256" key="6">
    <source>
        <dbReference type="ARBA" id="ARBA00023136"/>
    </source>
</evidence>
<evidence type="ECO:0000256" key="3">
    <source>
        <dbReference type="ARBA" id="ARBA00022692"/>
    </source>
</evidence>
<feature type="chain" id="PRO_5029602651" description="Transmembrane protein 123" evidence="10">
    <location>
        <begin position="32"/>
        <end position="186"/>
    </location>
</feature>
<dbReference type="InParanoid" id="A0A7N4PXJ4"/>
<accession>A0A7N4PXJ4</accession>
<protein>
    <recommendedName>
        <fullName evidence="13">Transmembrane protein 123</fullName>
    </recommendedName>
</protein>